<dbReference type="EMBL" id="HG938353">
    <property type="protein sequence ID" value="CDN47552.1"/>
    <property type="molecule type" value="Genomic_DNA"/>
</dbReference>
<dbReference type="KEGG" id="ngg:RG540_CH13720"/>
<dbReference type="AlphaFoldDB" id="A0A068SMP6"/>
<name>A0A068SMP6_NEOGA</name>
<dbReference type="OrthoDB" id="10012378at2"/>
<evidence type="ECO:0000256" key="1">
    <source>
        <dbReference type="SAM" id="Coils"/>
    </source>
</evidence>
<keyword evidence="1" id="KW-0175">Coiled coil</keyword>
<evidence type="ECO:0000313" key="2">
    <source>
        <dbReference type="EMBL" id="CDN47552.1"/>
    </source>
</evidence>
<keyword evidence="3" id="KW-1185">Reference proteome</keyword>
<reference evidence="3" key="1">
    <citation type="journal article" date="2014" name="BMC Genomics">
        <title>Genome sequencing of two Neorhizobium galegae strains reveals a noeT gene responsible for the unusual acetylation of the nodulation factors.</title>
        <authorList>
            <person name="Osterman J."/>
            <person name="Marsh J."/>
            <person name="Laine P.K."/>
            <person name="Zeng Z."/>
            <person name="Alatalo E."/>
            <person name="Sullivan J.T."/>
            <person name="Young J.P."/>
            <person name="Thomas-Oates J."/>
            <person name="Paulin L."/>
            <person name="Lindstrom K."/>
        </authorList>
    </citation>
    <scope>NUCLEOTIDE SEQUENCE [LARGE SCALE GENOMIC DNA]</scope>
    <source>
        <strain evidence="3">HAMBI 540</strain>
    </source>
</reference>
<dbReference type="PATRIC" id="fig|1028800.3.peg.1388"/>
<gene>
    <name evidence="2" type="ORF">RG540_CH13720</name>
</gene>
<sequence>MNQHVKMAINSLHMTAQHVATLEGNNQLLIEGAAKQAATIRTLSERNSTLEAEVTLERYNVEFLKNQGRKTRLVKRALQKKISDLKSYLGQALDRAERAEAANEILRTQMSKMIAQQTELMAKNDKLEASIDRMMDGQPLPFQIITEPAPFRVVVHAGKNHTYRMDQVEVRQLGMSLRIAPEHRRDLLAHAEMAKDAARQVAHKMELAILEALRGEQVTHDDISKARLNRLTNYQRQQQSDRSFDVYGF</sequence>
<dbReference type="HOGENOM" id="CLU_1114887_0_0_5"/>
<proteinExistence type="predicted"/>
<dbReference type="Proteomes" id="UP000028181">
    <property type="component" value="Chromosome I"/>
</dbReference>
<evidence type="ECO:0000313" key="3">
    <source>
        <dbReference type="Proteomes" id="UP000028181"/>
    </source>
</evidence>
<accession>A0A068SMP6</accession>
<protein>
    <submittedName>
        <fullName evidence="2">Uncharacterized protein</fullName>
    </submittedName>
</protein>
<feature type="coiled-coil region" evidence="1">
    <location>
        <begin position="89"/>
        <end position="116"/>
    </location>
</feature>
<organism evidence="2 3">
    <name type="scientific">Neorhizobium galegae bv. orientalis str. HAMBI 540</name>
    <dbReference type="NCBI Taxonomy" id="1028800"/>
    <lineage>
        <taxon>Bacteria</taxon>
        <taxon>Pseudomonadati</taxon>
        <taxon>Pseudomonadota</taxon>
        <taxon>Alphaproteobacteria</taxon>
        <taxon>Hyphomicrobiales</taxon>
        <taxon>Rhizobiaceae</taxon>
        <taxon>Rhizobium/Agrobacterium group</taxon>
        <taxon>Neorhizobium</taxon>
    </lineage>
</organism>